<sequence length="62" mass="7303">MVNQLRLMEMVNKRFKEQLGYLANPRDYPEAMESIIETCTDMLEEEANDHNYEEASDDDNDS</sequence>
<protein>
    <submittedName>
        <fullName evidence="1">Uncharacterized protein</fullName>
    </submittedName>
</protein>
<evidence type="ECO:0000313" key="1">
    <source>
        <dbReference type="EMBL" id="KKK52752.1"/>
    </source>
</evidence>
<name>A0A0F8W7H6_9ZZZZ</name>
<proteinExistence type="predicted"/>
<organism evidence="1">
    <name type="scientific">marine sediment metagenome</name>
    <dbReference type="NCBI Taxonomy" id="412755"/>
    <lineage>
        <taxon>unclassified sequences</taxon>
        <taxon>metagenomes</taxon>
        <taxon>ecological metagenomes</taxon>
    </lineage>
</organism>
<dbReference type="EMBL" id="LAZR01066860">
    <property type="protein sequence ID" value="KKK52752.1"/>
    <property type="molecule type" value="Genomic_DNA"/>
</dbReference>
<comment type="caution">
    <text evidence="1">The sequence shown here is derived from an EMBL/GenBank/DDBJ whole genome shotgun (WGS) entry which is preliminary data.</text>
</comment>
<gene>
    <name evidence="1" type="ORF">LCGC14_3101780</name>
</gene>
<reference evidence="1" key="1">
    <citation type="journal article" date="2015" name="Nature">
        <title>Complex archaea that bridge the gap between prokaryotes and eukaryotes.</title>
        <authorList>
            <person name="Spang A."/>
            <person name="Saw J.H."/>
            <person name="Jorgensen S.L."/>
            <person name="Zaremba-Niedzwiedzka K."/>
            <person name="Martijn J."/>
            <person name="Lind A.E."/>
            <person name="van Eijk R."/>
            <person name="Schleper C."/>
            <person name="Guy L."/>
            <person name="Ettema T.J."/>
        </authorList>
    </citation>
    <scope>NUCLEOTIDE SEQUENCE</scope>
</reference>
<accession>A0A0F8W7H6</accession>
<dbReference type="AlphaFoldDB" id="A0A0F8W7H6"/>